<dbReference type="Gene3D" id="1.25.40.10">
    <property type="entry name" value="Tetratricopeptide repeat domain"/>
    <property type="match status" value="1"/>
</dbReference>
<organism evidence="6 7">
    <name type="scientific">Novilysobacter luteus</name>
    <dbReference type="NCBI Taxonomy" id="2822368"/>
    <lineage>
        <taxon>Bacteria</taxon>
        <taxon>Pseudomonadati</taxon>
        <taxon>Pseudomonadota</taxon>
        <taxon>Gammaproteobacteria</taxon>
        <taxon>Lysobacterales</taxon>
        <taxon>Lysobacteraceae</taxon>
        <taxon>Novilysobacter</taxon>
    </lineage>
</organism>
<reference evidence="6 7" key="1">
    <citation type="submission" date="2021-04" db="EMBL/GenBank/DDBJ databases">
        <authorList>
            <person name="Rodrigo-Torres L."/>
            <person name="Arahal R. D."/>
            <person name="Lucena T."/>
        </authorList>
    </citation>
    <scope>NUCLEOTIDE SEQUENCE [LARGE SCALE GENOMIC DNA]</scope>
    <source>
        <strain evidence="6 7">CECT 30171</strain>
    </source>
</reference>
<keyword evidence="4" id="KW-0812">Transmembrane</keyword>
<dbReference type="Proteomes" id="UP000680116">
    <property type="component" value="Chromosome"/>
</dbReference>
<dbReference type="CDD" id="cd00383">
    <property type="entry name" value="trans_reg_C"/>
    <property type="match status" value="1"/>
</dbReference>
<sequence>MISLTVGIQAGRPADAGAAPGESALTQPNGTPWPVDATRLQVGDLLVDLRYRRINGPEQEVELPQRVFDLLLAFLAEPGVLHTRASLFGRVWPGVVVEDSNLSQSIWMLRKALGPERRDWIRTVPGSGYVFEPPGPVAEAAAPALDPDDHARPGGDAPSVPRVPDGAPLESDAGPPAGNGPTRALTSPGGEVPAVGARVPPPPTTRRWTRARVAVAGAVGILVVLVAVVLLTPWRHGPAGRAPVGIALVEVGDTHDRDTRWPGALLHAWLEFKLESTPEVTLLDESHLAADAGALTPIVVLLASGTAAGQPDQHFVRARIDGPDGPRQLERRGAAAEMPALVDALSAQVMAELLPSRTNEPWPTLAIDADAARAYADAYDRYARRDLAASVAGMRNVLERAPGFGLAHLQLAISLARLGQARPAITHIQSAGTLLAPLGDDARRVLDAAMLSVDPQRYMEAADAFNALARDFPERTGLRLDQAWYQFRAGQPDAALATLDAIDWQSEPASVRIRWHLTRADIAFAQGDAEGVLLHAGRTEALARAGGAGWERELAGALHLLALLDVHQRGDQADRSRFDEAVRLYEGIGAELDALYIRVSADLAAAPGDESAFETLLARAHAGGYRSVEIQLLRRSAFQHYAAGNLSTYRSRLEQARAAATAAGNPVELRALDMDLLGEDLLIGAFDQARKRIRSVRHEGLGSDQSVWLDQFEAFTLAVHGDFAGALEVLEQTPRRLQQQGLPALPDASRARLACARGDYLMQQGAMDQARLELDLCSRSADRVVQLRAHWLGAAIDQLSGDRPAAARRLDRLATEVEALPPSPDRWGNTIELGYLLDRNGLHEQANALYREAALALEGTGYRWLQGHALLGLAESRTAVGDWLSAATYLRQARPLLGTDRWMTDLRLGLVELVLSLARDERKPAIARLVALHEQAHRLGDVPAQIALHGLVAADARLGPCDGSARGEQLAATGMRGGAVDWLTAALPDGQPLALE</sequence>
<evidence type="ECO:0000256" key="1">
    <source>
        <dbReference type="ARBA" id="ARBA00023125"/>
    </source>
</evidence>
<dbReference type="SMART" id="SM00862">
    <property type="entry name" value="Trans_reg_C"/>
    <property type="match status" value="1"/>
</dbReference>
<evidence type="ECO:0000256" key="3">
    <source>
        <dbReference type="SAM" id="MobiDB-lite"/>
    </source>
</evidence>
<dbReference type="InterPro" id="IPR011990">
    <property type="entry name" value="TPR-like_helical_dom_sf"/>
</dbReference>
<feature type="region of interest" description="Disordered" evidence="3">
    <location>
        <begin position="132"/>
        <end position="203"/>
    </location>
</feature>
<feature type="domain" description="OmpR/PhoB-type" evidence="5">
    <location>
        <begin position="37"/>
        <end position="133"/>
    </location>
</feature>
<feature type="transmembrane region" description="Helical" evidence="4">
    <location>
        <begin position="213"/>
        <end position="234"/>
    </location>
</feature>
<gene>
    <name evidence="6" type="ORF">LYB30171_02511</name>
</gene>
<keyword evidence="7" id="KW-1185">Reference proteome</keyword>
<dbReference type="EMBL" id="OU015430">
    <property type="protein sequence ID" value="CAG4977870.1"/>
    <property type="molecule type" value="Genomic_DNA"/>
</dbReference>
<feature type="compositionally biased region" description="Low complexity" evidence="3">
    <location>
        <begin position="188"/>
        <end position="198"/>
    </location>
</feature>
<proteinExistence type="predicted"/>
<dbReference type="SUPFAM" id="SSF48452">
    <property type="entry name" value="TPR-like"/>
    <property type="match status" value="2"/>
</dbReference>
<dbReference type="PROSITE" id="PS51755">
    <property type="entry name" value="OMPR_PHOB"/>
    <property type="match status" value="1"/>
</dbReference>
<protein>
    <recommendedName>
        <fullName evidence="5">OmpR/PhoB-type domain-containing protein</fullName>
    </recommendedName>
</protein>
<evidence type="ECO:0000256" key="4">
    <source>
        <dbReference type="SAM" id="Phobius"/>
    </source>
</evidence>
<dbReference type="InterPro" id="IPR016032">
    <property type="entry name" value="Sig_transdc_resp-reg_C-effctor"/>
</dbReference>
<evidence type="ECO:0000259" key="5">
    <source>
        <dbReference type="PROSITE" id="PS51755"/>
    </source>
</evidence>
<dbReference type="Gene3D" id="1.10.10.10">
    <property type="entry name" value="Winged helix-like DNA-binding domain superfamily/Winged helix DNA-binding domain"/>
    <property type="match status" value="1"/>
</dbReference>
<dbReference type="Pfam" id="PF00486">
    <property type="entry name" value="Trans_reg_C"/>
    <property type="match status" value="1"/>
</dbReference>
<evidence type="ECO:0000313" key="6">
    <source>
        <dbReference type="EMBL" id="CAG4977870.1"/>
    </source>
</evidence>
<feature type="DNA-binding region" description="OmpR/PhoB-type" evidence="2">
    <location>
        <begin position="37"/>
        <end position="133"/>
    </location>
</feature>
<accession>A0ABM8UIH2</accession>
<evidence type="ECO:0000256" key="2">
    <source>
        <dbReference type="PROSITE-ProRule" id="PRU01091"/>
    </source>
</evidence>
<name>A0ABM8UIH2_9GAMM</name>
<keyword evidence="4" id="KW-1133">Transmembrane helix</keyword>
<dbReference type="SUPFAM" id="SSF46894">
    <property type="entry name" value="C-terminal effector domain of the bipartite response regulators"/>
    <property type="match status" value="1"/>
</dbReference>
<keyword evidence="4" id="KW-0472">Membrane</keyword>
<keyword evidence="1 2" id="KW-0238">DNA-binding</keyword>
<dbReference type="InterPro" id="IPR001867">
    <property type="entry name" value="OmpR/PhoB-type_DNA-bd"/>
</dbReference>
<dbReference type="InterPro" id="IPR036388">
    <property type="entry name" value="WH-like_DNA-bd_sf"/>
</dbReference>
<evidence type="ECO:0000313" key="7">
    <source>
        <dbReference type="Proteomes" id="UP000680116"/>
    </source>
</evidence>